<feature type="compositionally biased region" description="Polar residues" evidence="1">
    <location>
        <begin position="80"/>
        <end position="91"/>
    </location>
</feature>
<gene>
    <name evidence="2" type="ORF">AYI69_g9476</name>
</gene>
<feature type="region of interest" description="Disordered" evidence="1">
    <location>
        <begin position="73"/>
        <end position="109"/>
    </location>
</feature>
<organism evidence="2 3">
    <name type="scientific">Smittium culicis</name>
    <dbReference type="NCBI Taxonomy" id="133412"/>
    <lineage>
        <taxon>Eukaryota</taxon>
        <taxon>Fungi</taxon>
        <taxon>Fungi incertae sedis</taxon>
        <taxon>Zoopagomycota</taxon>
        <taxon>Kickxellomycotina</taxon>
        <taxon>Harpellomycetes</taxon>
        <taxon>Harpellales</taxon>
        <taxon>Legeriomycetaceae</taxon>
        <taxon>Smittium</taxon>
    </lineage>
</organism>
<dbReference type="AlphaFoldDB" id="A0A1R1XC91"/>
<evidence type="ECO:0000256" key="1">
    <source>
        <dbReference type="SAM" id="MobiDB-lite"/>
    </source>
</evidence>
<accession>A0A1R1XC91</accession>
<name>A0A1R1XC91_9FUNG</name>
<protein>
    <submittedName>
        <fullName evidence="2">Uncharacterized protein</fullName>
    </submittedName>
</protein>
<sequence>MLHQPLKPLQTSRLRNAGQIFAREVEAAERGLDRDSDRPPSLGTPRMFKSVWSKHTYSRWFWRIVESGFRIPFKNHHSPTRGSRSPDTKIQPSAEFSPETLDEGLSVPH</sequence>
<dbReference type="Proteomes" id="UP000187429">
    <property type="component" value="Unassembled WGS sequence"/>
</dbReference>
<keyword evidence="3" id="KW-1185">Reference proteome</keyword>
<evidence type="ECO:0000313" key="2">
    <source>
        <dbReference type="EMBL" id="OMJ12254.1"/>
    </source>
</evidence>
<dbReference type="EMBL" id="LSSM01005647">
    <property type="protein sequence ID" value="OMJ12254.1"/>
    <property type="molecule type" value="Genomic_DNA"/>
</dbReference>
<proteinExistence type="predicted"/>
<evidence type="ECO:0000313" key="3">
    <source>
        <dbReference type="Proteomes" id="UP000187429"/>
    </source>
</evidence>
<comment type="caution">
    <text evidence="2">The sequence shown here is derived from an EMBL/GenBank/DDBJ whole genome shotgun (WGS) entry which is preliminary data.</text>
</comment>
<reference evidence="3" key="1">
    <citation type="submission" date="2017-01" db="EMBL/GenBank/DDBJ databases">
        <authorList>
            <person name="Wang Y."/>
            <person name="White M."/>
            <person name="Kvist S."/>
            <person name="Moncalvo J.-M."/>
        </authorList>
    </citation>
    <scope>NUCLEOTIDE SEQUENCE [LARGE SCALE GENOMIC DNA]</scope>
    <source>
        <strain evidence="3">ID-206-W2</strain>
    </source>
</reference>